<gene>
    <name evidence="2" type="ORF">AB7A72_05450</name>
</gene>
<evidence type="ECO:0000313" key="3">
    <source>
        <dbReference type="Proteomes" id="UP001562178"/>
    </source>
</evidence>
<reference evidence="2 3" key="1">
    <citation type="journal article" date="2016" name="Int. J. Syst. Evol. Microbiol.">
        <title>Description of Comamonas sediminis sp. nov., isolated from lagoon sediments.</title>
        <authorList>
            <person name="Subhash Y."/>
            <person name="Bang J.J."/>
            <person name="You T.H."/>
            <person name="Lee S.S."/>
        </authorList>
    </citation>
    <scope>NUCLEOTIDE SEQUENCE [LARGE SCALE GENOMIC DNA]</scope>
    <source>
        <strain evidence="2 3">JCM 31169</strain>
    </source>
</reference>
<sequence>MKNGNARETSNSGPDAEVPVTALACVGGLQTSAQLHCAAGGMAMDWARLQMEIDRQLAWMLFWSLIATVISLWVGYELLKAAIKNGINASNLGDRRRSMQAAQPPVAPAGYRWVLVKDDKPGADMRPER</sequence>
<proteinExistence type="predicted"/>
<keyword evidence="1" id="KW-0812">Transmembrane</keyword>
<evidence type="ECO:0000313" key="2">
    <source>
        <dbReference type="EMBL" id="MEY2250440.1"/>
    </source>
</evidence>
<keyword evidence="1" id="KW-0472">Membrane</keyword>
<dbReference type="RefSeq" id="WP_369459254.1">
    <property type="nucleotide sequence ID" value="NZ_JBGBDC010000002.1"/>
</dbReference>
<protein>
    <submittedName>
        <fullName evidence="2">Uncharacterized protein</fullName>
    </submittedName>
</protein>
<keyword evidence="1" id="KW-1133">Transmembrane helix</keyword>
<feature type="transmembrane region" description="Helical" evidence="1">
    <location>
        <begin position="57"/>
        <end position="76"/>
    </location>
</feature>
<comment type="caution">
    <text evidence="2">The sequence shown here is derived from an EMBL/GenBank/DDBJ whole genome shotgun (WGS) entry which is preliminary data.</text>
</comment>
<dbReference type="Proteomes" id="UP001562178">
    <property type="component" value="Unassembled WGS sequence"/>
</dbReference>
<dbReference type="EMBL" id="JBGBDC010000002">
    <property type="protein sequence ID" value="MEY2250440.1"/>
    <property type="molecule type" value="Genomic_DNA"/>
</dbReference>
<name>A0ABV4B0S8_9BURK</name>
<accession>A0ABV4B0S8</accession>
<keyword evidence="3" id="KW-1185">Reference proteome</keyword>
<organism evidence="2 3">
    <name type="scientific">Comamonas sediminis</name>
    <dbReference type="NCBI Taxonomy" id="1783360"/>
    <lineage>
        <taxon>Bacteria</taxon>
        <taxon>Pseudomonadati</taxon>
        <taxon>Pseudomonadota</taxon>
        <taxon>Betaproteobacteria</taxon>
        <taxon>Burkholderiales</taxon>
        <taxon>Comamonadaceae</taxon>
        <taxon>Comamonas</taxon>
    </lineage>
</organism>
<evidence type="ECO:0000256" key="1">
    <source>
        <dbReference type="SAM" id="Phobius"/>
    </source>
</evidence>